<dbReference type="Proteomes" id="UP000005237">
    <property type="component" value="Unassembled WGS sequence"/>
</dbReference>
<organism evidence="2 3">
    <name type="scientific">Caenorhabditis japonica</name>
    <dbReference type="NCBI Taxonomy" id="281687"/>
    <lineage>
        <taxon>Eukaryota</taxon>
        <taxon>Metazoa</taxon>
        <taxon>Ecdysozoa</taxon>
        <taxon>Nematoda</taxon>
        <taxon>Chromadorea</taxon>
        <taxon>Rhabditida</taxon>
        <taxon>Rhabditina</taxon>
        <taxon>Rhabditomorpha</taxon>
        <taxon>Rhabditoidea</taxon>
        <taxon>Rhabditidae</taxon>
        <taxon>Peloderinae</taxon>
        <taxon>Caenorhabditis</taxon>
    </lineage>
</organism>
<reference evidence="3" key="1">
    <citation type="submission" date="2010-08" db="EMBL/GenBank/DDBJ databases">
        <authorList>
            <consortium name="Caenorhabditis japonica Sequencing Consortium"/>
            <person name="Wilson R.K."/>
        </authorList>
    </citation>
    <scope>NUCLEOTIDE SEQUENCE [LARGE SCALE GENOMIC DNA]</scope>
    <source>
        <strain evidence="3">DF5081</strain>
    </source>
</reference>
<evidence type="ECO:0000313" key="3">
    <source>
        <dbReference type="Proteomes" id="UP000005237"/>
    </source>
</evidence>
<protein>
    <submittedName>
        <fullName evidence="2">Uncharacterized protein</fullName>
    </submittedName>
</protein>
<feature type="compositionally biased region" description="Basic and acidic residues" evidence="1">
    <location>
        <begin position="109"/>
        <end position="118"/>
    </location>
</feature>
<sequence length="118" mass="13051">MNGDYRKYEKAYEMQKASGAMRNASSPSLPFLGYAMLEVRRASLVRQMAFRQDSNDTELAIRHGHLAPPNSIPDSPRPQKPSNEHPLANTSSLSVDVPMPKSAPSYSSSKEKKDGNTK</sequence>
<name>A0A8R1DUY3_CAEJA</name>
<proteinExistence type="predicted"/>
<evidence type="ECO:0000256" key="1">
    <source>
        <dbReference type="SAM" id="MobiDB-lite"/>
    </source>
</evidence>
<accession>A0A8R1DUY3</accession>
<feature type="region of interest" description="Disordered" evidence="1">
    <location>
        <begin position="56"/>
        <end position="118"/>
    </location>
</feature>
<keyword evidence="3" id="KW-1185">Reference proteome</keyword>
<evidence type="ECO:0000313" key="2">
    <source>
        <dbReference type="EnsemblMetazoa" id="CJA12919.1"/>
    </source>
</evidence>
<dbReference type="EnsemblMetazoa" id="CJA12919.1">
    <property type="protein sequence ID" value="CJA12919.1"/>
    <property type="gene ID" value="WBGene00132123"/>
</dbReference>
<reference evidence="2" key="2">
    <citation type="submission" date="2022-06" db="UniProtKB">
        <authorList>
            <consortium name="EnsemblMetazoa"/>
        </authorList>
    </citation>
    <scope>IDENTIFICATION</scope>
    <source>
        <strain evidence="2">DF5081</strain>
    </source>
</reference>
<dbReference type="AlphaFoldDB" id="A0A8R1DUY3"/>